<dbReference type="Proteomes" id="UP000239907">
    <property type="component" value="Unassembled WGS sequence"/>
</dbReference>
<name>A0A2S7U3K6_9BACT</name>
<dbReference type="PROSITE" id="PS51352">
    <property type="entry name" value="THIOREDOXIN_2"/>
    <property type="match status" value="1"/>
</dbReference>
<evidence type="ECO:0000259" key="1">
    <source>
        <dbReference type="PROSITE" id="PS51352"/>
    </source>
</evidence>
<evidence type="ECO:0000313" key="3">
    <source>
        <dbReference type="Proteomes" id="UP000239907"/>
    </source>
</evidence>
<organism evidence="2 3">
    <name type="scientific">Rubritalea profundi</name>
    <dbReference type="NCBI Taxonomy" id="1658618"/>
    <lineage>
        <taxon>Bacteria</taxon>
        <taxon>Pseudomonadati</taxon>
        <taxon>Verrucomicrobiota</taxon>
        <taxon>Verrucomicrobiia</taxon>
        <taxon>Verrucomicrobiales</taxon>
        <taxon>Rubritaleaceae</taxon>
        <taxon>Rubritalea</taxon>
    </lineage>
</organism>
<keyword evidence="3" id="KW-1185">Reference proteome</keyword>
<proteinExistence type="predicted"/>
<sequence length="242" mass="27054">MIEPEWDVIYSIRVMWKKIIPSSVCVLCLFGAISCDQVESLVNDVTGKSAPTERRAGIKNVHQASVSDIRKWLDEPNVLVVLDFYSDSCQLCKTMDPALVKMAEKYADKSAIMKLNVGKPGDVATVAMNEYKINETPILKFYFNGKEVKELRGNQTEEDLDFTFKKYTSKIDGDYTMRDGELPGMRSQRTVEEMMVRTNLDELPQGITRSKVPVDAIEITEGLPSNVFSSGPAATPTIPAQE</sequence>
<dbReference type="InterPro" id="IPR036249">
    <property type="entry name" value="Thioredoxin-like_sf"/>
</dbReference>
<dbReference type="PANTHER" id="PTHR45663">
    <property type="entry name" value="GEO12009P1"/>
    <property type="match status" value="1"/>
</dbReference>
<dbReference type="GO" id="GO:0005737">
    <property type="term" value="C:cytoplasm"/>
    <property type="evidence" value="ECO:0007669"/>
    <property type="project" value="TreeGrafter"/>
</dbReference>
<dbReference type="Gene3D" id="3.40.30.10">
    <property type="entry name" value="Glutaredoxin"/>
    <property type="match status" value="1"/>
</dbReference>
<gene>
    <name evidence="2" type="ORF">BSZ32_09625</name>
</gene>
<dbReference type="SUPFAM" id="SSF52833">
    <property type="entry name" value="Thioredoxin-like"/>
    <property type="match status" value="1"/>
</dbReference>
<dbReference type="AlphaFoldDB" id="A0A2S7U3K6"/>
<dbReference type="GO" id="GO:0015035">
    <property type="term" value="F:protein-disulfide reductase activity"/>
    <property type="evidence" value="ECO:0007669"/>
    <property type="project" value="TreeGrafter"/>
</dbReference>
<protein>
    <recommendedName>
        <fullName evidence="1">Thioredoxin domain-containing protein</fullName>
    </recommendedName>
</protein>
<dbReference type="Pfam" id="PF00085">
    <property type="entry name" value="Thioredoxin"/>
    <property type="match status" value="1"/>
</dbReference>
<comment type="caution">
    <text evidence="2">The sequence shown here is derived from an EMBL/GenBank/DDBJ whole genome shotgun (WGS) entry which is preliminary data.</text>
</comment>
<dbReference type="CDD" id="cd02947">
    <property type="entry name" value="TRX_family"/>
    <property type="match status" value="1"/>
</dbReference>
<reference evidence="2 3" key="1">
    <citation type="submission" date="2016-12" db="EMBL/GenBank/DDBJ databases">
        <title>Study of bacterial adaptation to deep sea.</title>
        <authorList>
            <person name="Song J."/>
            <person name="Yoshizawa S."/>
            <person name="Kogure K."/>
        </authorList>
    </citation>
    <scope>NUCLEOTIDE SEQUENCE [LARGE SCALE GENOMIC DNA]</scope>
    <source>
        <strain evidence="2 3">SAORIC-165</strain>
    </source>
</reference>
<dbReference type="InterPro" id="IPR013766">
    <property type="entry name" value="Thioredoxin_domain"/>
</dbReference>
<feature type="domain" description="Thioredoxin" evidence="1">
    <location>
        <begin position="44"/>
        <end position="205"/>
    </location>
</feature>
<dbReference type="EMBL" id="MQWA01000001">
    <property type="protein sequence ID" value="PQJ28733.1"/>
    <property type="molecule type" value="Genomic_DNA"/>
</dbReference>
<dbReference type="PANTHER" id="PTHR45663:SF11">
    <property type="entry name" value="GEO12009P1"/>
    <property type="match status" value="1"/>
</dbReference>
<evidence type="ECO:0000313" key="2">
    <source>
        <dbReference type="EMBL" id="PQJ28733.1"/>
    </source>
</evidence>
<accession>A0A2S7U3K6</accession>